<dbReference type="PANTHER" id="PTHR43685">
    <property type="entry name" value="GLYCOSYLTRANSFERASE"/>
    <property type="match status" value="1"/>
</dbReference>
<accession>A0A838XUF2</accession>
<keyword evidence="3" id="KW-1185">Reference proteome</keyword>
<reference evidence="2 3" key="2">
    <citation type="submission" date="2020-08" db="EMBL/GenBank/DDBJ databases">
        <title>Stappia taiwanensis sp. nov., isolated from a coastal thermal spring.</title>
        <authorList>
            <person name="Kampfer P."/>
        </authorList>
    </citation>
    <scope>NUCLEOTIDE SEQUENCE [LARGE SCALE GENOMIC DNA]</scope>
    <source>
        <strain evidence="2 3">DSM 23284</strain>
    </source>
</reference>
<dbReference type="AlphaFoldDB" id="A0A838XUF2"/>
<name>A0A838XUF2_9HYPH</name>
<proteinExistence type="predicted"/>
<dbReference type="GO" id="GO:0016740">
    <property type="term" value="F:transferase activity"/>
    <property type="evidence" value="ECO:0007669"/>
    <property type="project" value="UniProtKB-KW"/>
</dbReference>
<dbReference type="EMBL" id="JACEON010000012">
    <property type="protein sequence ID" value="MBA4612661.1"/>
    <property type="molecule type" value="Genomic_DNA"/>
</dbReference>
<dbReference type="Proteomes" id="UP000559404">
    <property type="component" value="Unassembled WGS sequence"/>
</dbReference>
<dbReference type="SUPFAM" id="SSF53448">
    <property type="entry name" value="Nucleotide-diphospho-sugar transferases"/>
    <property type="match status" value="1"/>
</dbReference>
<dbReference type="Pfam" id="PF00535">
    <property type="entry name" value="Glycos_transf_2"/>
    <property type="match status" value="1"/>
</dbReference>
<protein>
    <submittedName>
        <fullName evidence="2">Glycosyltransferase family 2 protein</fullName>
    </submittedName>
</protein>
<gene>
    <name evidence="2" type="ORF">H1W37_13420</name>
</gene>
<dbReference type="InterPro" id="IPR050834">
    <property type="entry name" value="Glycosyltransf_2"/>
</dbReference>
<dbReference type="InterPro" id="IPR001173">
    <property type="entry name" value="Glyco_trans_2-like"/>
</dbReference>
<evidence type="ECO:0000313" key="3">
    <source>
        <dbReference type="Proteomes" id="UP000559404"/>
    </source>
</evidence>
<comment type="caution">
    <text evidence="2">The sequence shown here is derived from an EMBL/GenBank/DDBJ whole genome shotgun (WGS) entry which is preliminary data.</text>
</comment>
<dbReference type="Gene3D" id="3.90.550.10">
    <property type="entry name" value="Spore Coat Polysaccharide Biosynthesis Protein SpsA, Chain A"/>
    <property type="match status" value="1"/>
</dbReference>
<sequence>MGEAPRVTIGLPVYNGEDLMRECLASIEAQTYPHFIVNIHDNASTDRTVAIAEEFAARDARFRIHRNPVNVGSEKNFLDALDRADTEFFLWRADDDLTSPDFLERMVARLDETPGAVLAVARVESRKPSKGRVKEIAFPENWPGPRVLNIVRHMFLSHPSWIYGLWRTDALRRHYRETWEKYPVGWANDHLVLLGVILDDAVVGDNQACFIQRIGARKGQLSAPKRRRPLDELLADKEASLTRFRPLCRQAVEEREWSPLERFVLNRVIDRYAYFRVRSSPWRVWKLRMRKKLTGVLGRS</sequence>
<feature type="domain" description="Glycosyltransferase 2-like" evidence="1">
    <location>
        <begin position="9"/>
        <end position="138"/>
    </location>
</feature>
<keyword evidence="2" id="KW-0808">Transferase</keyword>
<dbReference type="RefSeq" id="WP_181760847.1">
    <property type="nucleotide sequence ID" value="NZ_BMCR01000003.1"/>
</dbReference>
<dbReference type="InterPro" id="IPR029044">
    <property type="entry name" value="Nucleotide-diphossugar_trans"/>
</dbReference>
<organism evidence="2 3">
    <name type="scientific">Stappia taiwanensis</name>
    <dbReference type="NCBI Taxonomy" id="992267"/>
    <lineage>
        <taxon>Bacteria</taxon>
        <taxon>Pseudomonadati</taxon>
        <taxon>Pseudomonadota</taxon>
        <taxon>Alphaproteobacteria</taxon>
        <taxon>Hyphomicrobiales</taxon>
        <taxon>Stappiaceae</taxon>
        <taxon>Stappia</taxon>
    </lineage>
</organism>
<dbReference type="PANTHER" id="PTHR43685:SF2">
    <property type="entry name" value="GLYCOSYLTRANSFERASE 2-LIKE DOMAIN-CONTAINING PROTEIN"/>
    <property type="match status" value="1"/>
</dbReference>
<reference evidence="2 3" key="1">
    <citation type="submission" date="2020-07" db="EMBL/GenBank/DDBJ databases">
        <authorList>
            <person name="Li M."/>
        </authorList>
    </citation>
    <scope>NUCLEOTIDE SEQUENCE [LARGE SCALE GENOMIC DNA]</scope>
    <source>
        <strain evidence="2 3">DSM 23284</strain>
    </source>
</reference>
<evidence type="ECO:0000313" key="2">
    <source>
        <dbReference type="EMBL" id="MBA4612661.1"/>
    </source>
</evidence>
<evidence type="ECO:0000259" key="1">
    <source>
        <dbReference type="Pfam" id="PF00535"/>
    </source>
</evidence>